<organism evidence="5 6">
    <name type="scientific">Porphyromonas gingivalis</name>
    <name type="common">Bacteroides gingivalis</name>
    <dbReference type="NCBI Taxonomy" id="837"/>
    <lineage>
        <taxon>Bacteria</taxon>
        <taxon>Pseudomonadati</taxon>
        <taxon>Bacteroidota</taxon>
        <taxon>Bacteroidia</taxon>
        <taxon>Bacteroidales</taxon>
        <taxon>Porphyromonadaceae</taxon>
        <taxon>Porphyromonas</taxon>
    </lineage>
</organism>
<dbReference type="PANTHER" id="PTHR30349:SF64">
    <property type="entry name" value="PROPHAGE INTEGRASE INTD-RELATED"/>
    <property type="match status" value="1"/>
</dbReference>
<dbReference type="InterPro" id="IPR010998">
    <property type="entry name" value="Integrase_recombinase_N"/>
</dbReference>
<dbReference type="GO" id="GO:0006310">
    <property type="term" value="P:DNA recombination"/>
    <property type="evidence" value="ECO:0007669"/>
    <property type="project" value="UniProtKB-KW"/>
</dbReference>
<dbReference type="InterPro" id="IPR050090">
    <property type="entry name" value="Tyrosine_recombinase_XerCD"/>
</dbReference>
<dbReference type="AlphaFoldDB" id="A0AAF0B9U2"/>
<dbReference type="CDD" id="cd01185">
    <property type="entry name" value="INTN1_C_like"/>
    <property type="match status" value="1"/>
</dbReference>
<dbReference type="InterPro" id="IPR025269">
    <property type="entry name" value="SAM-like_dom"/>
</dbReference>
<protein>
    <submittedName>
        <fullName evidence="5">Tyrosine-type recombinase/integrase</fullName>
    </submittedName>
</protein>
<dbReference type="EMBL" id="CP116614">
    <property type="protein sequence ID" value="WCG02584.1"/>
    <property type="molecule type" value="Genomic_DNA"/>
</dbReference>
<name>A0AAF0B9U2_PORGN</name>
<gene>
    <name evidence="5" type="ORF">NY151_07945</name>
</gene>
<sequence>MSTSRITTCLRAYSACRRCSSNHKGNMRNAARYLERYEKYVGHHIEGKDFDYLCIESFFAYMRQNHDLRHNTIVKIAQTIVAAVNRMRREGIQVGRDYEDFTLKEEEVTTVALSDDEIERVYNLKLSKKSAIIRDLFVFACETGLRYSDLAALQDDNIQGNILTVRTAKTGALVCIPLRRRARQIIVKHGGVVKYKDSQTNFNRCVKTLCRKAGITEKVLCEYTRGTRFVRRSIPKYKLVSSHTGRRSFATNAYFAGIPTVRIMLITGHKTEQAFFRYIRVGKKENAKALSELPFFK</sequence>
<dbReference type="SUPFAM" id="SSF56349">
    <property type="entry name" value="DNA breaking-rejoining enzymes"/>
    <property type="match status" value="1"/>
</dbReference>
<keyword evidence="3" id="KW-0233">DNA recombination</keyword>
<reference evidence="5" key="1">
    <citation type="submission" date="2023-01" db="EMBL/GenBank/DDBJ databases">
        <title>Phages are important unrecognized players in the ecology of the oral pathogen Porphyromonas gingivalis.</title>
        <authorList>
            <person name="Matrishin C.B."/>
            <person name="Kauffman K.M."/>
        </authorList>
    </citation>
    <scope>NUCLEOTIDE SEQUENCE</scope>
    <source>
        <strain evidence="5">ATCC 49417</strain>
    </source>
</reference>
<dbReference type="GO" id="GO:0003677">
    <property type="term" value="F:DNA binding"/>
    <property type="evidence" value="ECO:0007669"/>
    <property type="project" value="UniProtKB-KW"/>
</dbReference>
<evidence type="ECO:0000256" key="1">
    <source>
        <dbReference type="ARBA" id="ARBA00008857"/>
    </source>
</evidence>
<dbReference type="PANTHER" id="PTHR30349">
    <property type="entry name" value="PHAGE INTEGRASE-RELATED"/>
    <property type="match status" value="1"/>
</dbReference>
<dbReference type="GO" id="GO:0015074">
    <property type="term" value="P:DNA integration"/>
    <property type="evidence" value="ECO:0007669"/>
    <property type="project" value="InterPro"/>
</dbReference>
<dbReference type="InterPro" id="IPR011010">
    <property type="entry name" value="DNA_brk_join_enz"/>
</dbReference>
<dbReference type="Pfam" id="PF00589">
    <property type="entry name" value="Phage_integrase"/>
    <property type="match status" value="1"/>
</dbReference>
<dbReference type="InterPro" id="IPR002104">
    <property type="entry name" value="Integrase_catalytic"/>
</dbReference>
<proteinExistence type="inferred from homology"/>
<accession>A0AAF0B9U2</accession>
<evidence type="ECO:0000256" key="3">
    <source>
        <dbReference type="ARBA" id="ARBA00023172"/>
    </source>
</evidence>
<evidence type="ECO:0000313" key="5">
    <source>
        <dbReference type="EMBL" id="WCG02584.1"/>
    </source>
</evidence>
<dbReference type="Proteomes" id="UP001179501">
    <property type="component" value="Chromosome"/>
</dbReference>
<dbReference type="RefSeq" id="WP_081393757.1">
    <property type="nucleotide sequence ID" value="NZ_CP116614.1"/>
</dbReference>
<dbReference type="Gene3D" id="1.10.150.130">
    <property type="match status" value="1"/>
</dbReference>
<dbReference type="PROSITE" id="PS51898">
    <property type="entry name" value="TYR_RECOMBINASE"/>
    <property type="match status" value="1"/>
</dbReference>
<comment type="similarity">
    <text evidence="1">Belongs to the 'phage' integrase family.</text>
</comment>
<evidence type="ECO:0000259" key="4">
    <source>
        <dbReference type="PROSITE" id="PS51898"/>
    </source>
</evidence>
<feature type="domain" description="Tyr recombinase" evidence="4">
    <location>
        <begin position="108"/>
        <end position="291"/>
    </location>
</feature>
<evidence type="ECO:0000256" key="2">
    <source>
        <dbReference type="ARBA" id="ARBA00023125"/>
    </source>
</evidence>
<dbReference type="InterPro" id="IPR013762">
    <property type="entry name" value="Integrase-like_cat_sf"/>
</dbReference>
<dbReference type="Gene3D" id="1.10.443.10">
    <property type="entry name" value="Intergrase catalytic core"/>
    <property type="match status" value="1"/>
</dbReference>
<keyword evidence="2" id="KW-0238">DNA-binding</keyword>
<evidence type="ECO:0000313" key="6">
    <source>
        <dbReference type="Proteomes" id="UP001179501"/>
    </source>
</evidence>
<dbReference type="Pfam" id="PF13102">
    <property type="entry name" value="Phage_int_SAM_5"/>
    <property type="match status" value="1"/>
</dbReference>